<feature type="transmembrane region" description="Helical" evidence="8">
    <location>
        <begin position="344"/>
        <end position="361"/>
    </location>
</feature>
<accession>A0A8E2FD03</accession>
<dbReference type="InterPro" id="IPR052427">
    <property type="entry name" value="Glycosyltrans_GT2/GT47"/>
</dbReference>
<keyword evidence="5 8" id="KW-1133">Transmembrane helix</keyword>
<dbReference type="PANTHER" id="PTHR47844">
    <property type="entry name" value="SYNTHASE CPS1, PUTATIVE (AFU_ORTHOLOGUE AFUA_7G02500)-RELATED"/>
    <property type="match status" value="1"/>
</dbReference>
<reference evidence="9 10" key="1">
    <citation type="journal article" date="2016" name="Nat. Commun.">
        <title>Ectomycorrhizal ecology is imprinted in the genome of the dominant symbiotic fungus Cenococcum geophilum.</title>
        <authorList>
            <consortium name="DOE Joint Genome Institute"/>
            <person name="Peter M."/>
            <person name="Kohler A."/>
            <person name="Ohm R.A."/>
            <person name="Kuo A."/>
            <person name="Krutzmann J."/>
            <person name="Morin E."/>
            <person name="Arend M."/>
            <person name="Barry K.W."/>
            <person name="Binder M."/>
            <person name="Choi C."/>
            <person name="Clum A."/>
            <person name="Copeland A."/>
            <person name="Grisel N."/>
            <person name="Haridas S."/>
            <person name="Kipfer T."/>
            <person name="LaButti K."/>
            <person name="Lindquist E."/>
            <person name="Lipzen A."/>
            <person name="Maire R."/>
            <person name="Meier B."/>
            <person name="Mihaltcheva S."/>
            <person name="Molinier V."/>
            <person name="Murat C."/>
            <person name="Poggeler S."/>
            <person name="Quandt C.A."/>
            <person name="Sperisen C."/>
            <person name="Tritt A."/>
            <person name="Tisserant E."/>
            <person name="Crous P.W."/>
            <person name="Henrissat B."/>
            <person name="Nehls U."/>
            <person name="Egli S."/>
            <person name="Spatafora J.W."/>
            <person name="Grigoriev I.V."/>
            <person name="Martin F.M."/>
        </authorList>
    </citation>
    <scope>NUCLEOTIDE SEQUENCE [LARGE SCALE GENOMIC DNA]</scope>
    <source>
        <strain evidence="9 10">CBS 207.34</strain>
    </source>
</reference>
<keyword evidence="3 9" id="KW-0808">Transferase</keyword>
<evidence type="ECO:0000256" key="8">
    <source>
        <dbReference type="SAM" id="Phobius"/>
    </source>
</evidence>
<protein>
    <submittedName>
        <fullName evidence="9">Glycosyltransferase family 2 protein</fullName>
    </submittedName>
</protein>
<dbReference type="Gene3D" id="3.90.550.10">
    <property type="entry name" value="Spore Coat Polysaccharide Biosynthesis Protein SpsA, Chain A"/>
    <property type="match status" value="1"/>
</dbReference>
<dbReference type="AlphaFoldDB" id="A0A8E2FD03"/>
<feature type="transmembrane region" description="Helical" evidence="8">
    <location>
        <begin position="47"/>
        <end position="69"/>
    </location>
</feature>
<dbReference type="InterPro" id="IPR029044">
    <property type="entry name" value="Nucleotide-diphossugar_trans"/>
</dbReference>
<evidence type="ECO:0000256" key="3">
    <source>
        <dbReference type="ARBA" id="ARBA00022679"/>
    </source>
</evidence>
<keyword evidence="7" id="KW-0325">Glycoprotein</keyword>
<dbReference type="GO" id="GO:0016020">
    <property type="term" value="C:membrane"/>
    <property type="evidence" value="ECO:0007669"/>
    <property type="project" value="UniProtKB-SubCell"/>
</dbReference>
<feature type="transmembrane region" description="Helical" evidence="8">
    <location>
        <begin position="9"/>
        <end position="27"/>
    </location>
</feature>
<keyword evidence="2" id="KW-0328">Glycosyltransferase</keyword>
<evidence type="ECO:0000256" key="2">
    <source>
        <dbReference type="ARBA" id="ARBA00022676"/>
    </source>
</evidence>
<evidence type="ECO:0000313" key="10">
    <source>
        <dbReference type="Proteomes" id="UP000250140"/>
    </source>
</evidence>
<organism evidence="9 10">
    <name type="scientific">Glonium stellatum</name>
    <dbReference type="NCBI Taxonomy" id="574774"/>
    <lineage>
        <taxon>Eukaryota</taxon>
        <taxon>Fungi</taxon>
        <taxon>Dikarya</taxon>
        <taxon>Ascomycota</taxon>
        <taxon>Pezizomycotina</taxon>
        <taxon>Dothideomycetes</taxon>
        <taxon>Pleosporomycetidae</taxon>
        <taxon>Gloniales</taxon>
        <taxon>Gloniaceae</taxon>
        <taxon>Glonium</taxon>
    </lineage>
</organism>
<feature type="transmembrane region" description="Helical" evidence="8">
    <location>
        <begin position="409"/>
        <end position="429"/>
    </location>
</feature>
<dbReference type="Pfam" id="PF13641">
    <property type="entry name" value="Glyco_tranf_2_3"/>
    <property type="match status" value="1"/>
</dbReference>
<gene>
    <name evidence="9" type="ORF">AOQ84DRAFT_403455</name>
</gene>
<evidence type="ECO:0000256" key="5">
    <source>
        <dbReference type="ARBA" id="ARBA00022989"/>
    </source>
</evidence>
<keyword evidence="6 8" id="KW-0472">Membrane</keyword>
<evidence type="ECO:0000256" key="4">
    <source>
        <dbReference type="ARBA" id="ARBA00022692"/>
    </source>
</evidence>
<evidence type="ECO:0000256" key="7">
    <source>
        <dbReference type="ARBA" id="ARBA00023180"/>
    </source>
</evidence>
<feature type="transmembrane region" description="Helical" evidence="8">
    <location>
        <begin position="381"/>
        <end position="397"/>
    </location>
</feature>
<dbReference type="SUPFAM" id="SSF53448">
    <property type="entry name" value="Nucleotide-diphospho-sugar transferases"/>
    <property type="match status" value="1"/>
</dbReference>
<evidence type="ECO:0000313" key="9">
    <source>
        <dbReference type="EMBL" id="OCL14693.1"/>
    </source>
</evidence>
<sequence length="466" mass="53218">MPIAPQHVTFVRAFAILVFAAIIIPLFSHATLLPLLSPWTSYQAWKVFIFLFLFRYVRVIVNTTSFLLARLKPIATHPTIYPRDITVVITTVRVTSSDFKECVRSILASGVASIIVSTVGEERKTLAVSFAHSLSTDRIIVVHTDTANRRRQVTLAMEKVKTAISILCDDHNVWPSNLLSYILSSFENPKVGAVGSLHRARHFNHPFSWKGFWNFLGCIYLERRNMDMIATSNIDGGISCLTGRFGAYRSKILQDPAFTKAYLNEYCFFGSIGPLGVDDDNLTTRWLINQGWDIDIRQETVIEDPSLGAYPAFLGQCLRWNRTTWRSYPRQFFMRGTVWRRYPWCAYSVYLTSFFNFALFYDASMVYTLWLAFRESRARKIAILSLAVWIICSKLIKPLPHLLRHPKDIAYIPGLVIYGYICSFIKLYALLTFWDTYWAAAATAEVPPKKPKITISDHSSDHVTGS</sequence>
<dbReference type="Proteomes" id="UP000250140">
    <property type="component" value="Unassembled WGS sequence"/>
</dbReference>
<dbReference type="GO" id="GO:0016757">
    <property type="term" value="F:glycosyltransferase activity"/>
    <property type="evidence" value="ECO:0007669"/>
    <property type="project" value="UniProtKB-KW"/>
</dbReference>
<evidence type="ECO:0000256" key="1">
    <source>
        <dbReference type="ARBA" id="ARBA00004370"/>
    </source>
</evidence>
<comment type="subcellular location">
    <subcellularLocation>
        <location evidence="1">Membrane</location>
    </subcellularLocation>
</comment>
<keyword evidence="10" id="KW-1185">Reference proteome</keyword>
<evidence type="ECO:0000256" key="6">
    <source>
        <dbReference type="ARBA" id="ARBA00023136"/>
    </source>
</evidence>
<dbReference type="EMBL" id="KV748546">
    <property type="protein sequence ID" value="OCL14693.1"/>
    <property type="molecule type" value="Genomic_DNA"/>
</dbReference>
<keyword evidence="4 8" id="KW-0812">Transmembrane</keyword>
<name>A0A8E2FD03_9PEZI</name>
<dbReference type="OrthoDB" id="2849215at2759"/>
<dbReference type="PANTHER" id="PTHR47844:SF1">
    <property type="entry name" value="EXOSTOSIN-LIKE 2"/>
    <property type="match status" value="1"/>
</dbReference>
<proteinExistence type="predicted"/>